<comment type="caution">
    <text evidence="9">The sequence shown here is derived from an EMBL/GenBank/DDBJ whole genome shotgun (WGS) entry which is preliminary data.</text>
</comment>
<keyword evidence="3 7" id="KW-1133">Transmembrane helix</keyword>
<evidence type="ECO:0000256" key="1">
    <source>
        <dbReference type="ARBA" id="ARBA00004141"/>
    </source>
</evidence>
<comment type="similarity">
    <text evidence="5">Belongs to the SAT4 family.</text>
</comment>
<dbReference type="PANTHER" id="PTHR33048">
    <property type="entry name" value="PTH11-LIKE INTEGRAL MEMBRANE PROTEIN (AFU_ORTHOLOGUE AFUA_5G11245)"/>
    <property type="match status" value="1"/>
</dbReference>
<feature type="transmembrane region" description="Helical" evidence="7">
    <location>
        <begin position="56"/>
        <end position="80"/>
    </location>
</feature>
<dbReference type="OrthoDB" id="3934549at2759"/>
<dbReference type="Proteomes" id="UP001147752">
    <property type="component" value="Unassembled WGS sequence"/>
</dbReference>
<feature type="transmembrane region" description="Helical" evidence="7">
    <location>
        <begin position="12"/>
        <end position="36"/>
    </location>
</feature>
<feature type="domain" description="Rhodopsin" evidence="8">
    <location>
        <begin position="58"/>
        <end position="235"/>
    </location>
</feature>
<evidence type="ECO:0000313" key="9">
    <source>
        <dbReference type="EMBL" id="KAJ5372315.1"/>
    </source>
</evidence>
<evidence type="ECO:0000256" key="6">
    <source>
        <dbReference type="SAM" id="MobiDB-lite"/>
    </source>
</evidence>
<reference evidence="9" key="2">
    <citation type="journal article" date="2023" name="IMA Fungus">
        <title>Comparative genomic study of the Penicillium genus elucidates a diverse pangenome and 15 lateral gene transfer events.</title>
        <authorList>
            <person name="Petersen C."/>
            <person name="Sorensen T."/>
            <person name="Nielsen M.R."/>
            <person name="Sondergaard T.E."/>
            <person name="Sorensen J.L."/>
            <person name="Fitzpatrick D.A."/>
            <person name="Frisvad J.C."/>
            <person name="Nielsen K.L."/>
        </authorList>
    </citation>
    <scope>NUCLEOTIDE SEQUENCE</scope>
    <source>
        <strain evidence="9">IBT 3081</strain>
    </source>
</reference>
<accession>A0A9W9S6M0</accession>
<feature type="transmembrane region" description="Helical" evidence="7">
    <location>
        <begin position="140"/>
        <end position="159"/>
    </location>
</feature>
<feature type="transmembrane region" description="Helical" evidence="7">
    <location>
        <begin position="171"/>
        <end position="192"/>
    </location>
</feature>
<dbReference type="GO" id="GO:0016020">
    <property type="term" value="C:membrane"/>
    <property type="evidence" value="ECO:0007669"/>
    <property type="project" value="UniProtKB-SubCell"/>
</dbReference>
<evidence type="ECO:0000256" key="2">
    <source>
        <dbReference type="ARBA" id="ARBA00022692"/>
    </source>
</evidence>
<evidence type="ECO:0000256" key="3">
    <source>
        <dbReference type="ARBA" id="ARBA00022989"/>
    </source>
</evidence>
<evidence type="ECO:0000313" key="10">
    <source>
        <dbReference type="Proteomes" id="UP001147752"/>
    </source>
</evidence>
<keyword evidence="10" id="KW-1185">Reference proteome</keyword>
<evidence type="ECO:0000256" key="4">
    <source>
        <dbReference type="ARBA" id="ARBA00023136"/>
    </source>
</evidence>
<evidence type="ECO:0000256" key="7">
    <source>
        <dbReference type="SAM" id="Phobius"/>
    </source>
</evidence>
<evidence type="ECO:0000259" key="8">
    <source>
        <dbReference type="Pfam" id="PF20684"/>
    </source>
</evidence>
<comment type="subcellular location">
    <subcellularLocation>
        <location evidence="1">Membrane</location>
        <topology evidence="1">Multi-pass membrane protein</topology>
    </subcellularLocation>
</comment>
<dbReference type="AlphaFoldDB" id="A0A9W9S6M0"/>
<evidence type="ECO:0000256" key="5">
    <source>
        <dbReference type="ARBA" id="ARBA00038359"/>
    </source>
</evidence>
<dbReference type="RefSeq" id="XP_056578301.1">
    <property type="nucleotide sequence ID" value="XM_056722051.1"/>
</dbReference>
<organism evidence="9 10">
    <name type="scientific">Penicillium concentricum</name>
    <dbReference type="NCBI Taxonomy" id="293559"/>
    <lineage>
        <taxon>Eukaryota</taxon>
        <taxon>Fungi</taxon>
        <taxon>Dikarya</taxon>
        <taxon>Ascomycota</taxon>
        <taxon>Pezizomycotina</taxon>
        <taxon>Eurotiomycetes</taxon>
        <taxon>Eurotiomycetidae</taxon>
        <taxon>Eurotiales</taxon>
        <taxon>Aspergillaceae</taxon>
        <taxon>Penicillium</taxon>
    </lineage>
</organism>
<dbReference type="EMBL" id="JAPZBT010000002">
    <property type="protein sequence ID" value="KAJ5372315.1"/>
    <property type="molecule type" value="Genomic_DNA"/>
</dbReference>
<dbReference type="PANTHER" id="PTHR33048:SF47">
    <property type="entry name" value="INTEGRAL MEMBRANE PROTEIN-RELATED"/>
    <property type="match status" value="1"/>
</dbReference>
<reference evidence="9" key="1">
    <citation type="submission" date="2022-12" db="EMBL/GenBank/DDBJ databases">
        <authorList>
            <person name="Petersen C."/>
        </authorList>
    </citation>
    <scope>NUCLEOTIDE SEQUENCE</scope>
    <source>
        <strain evidence="9">IBT 3081</strain>
    </source>
</reference>
<dbReference type="Pfam" id="PF20684">
    <property type="entry name" value="Fung_rhodopsin"/>
    <property type="match status" value="1"/>
</dbReference>
<proteinExistence type="inferred from homology"/>
<gene>
    <name evidence="9" type="ORF">N7517_004321</name>
</gene>
<dbReference type="InterPro" id="IPR052337">
    <property type="entry name" value="SAT4-like"/>
</dbReference>
<keyword evidence="2 7" id="KW-0812">Transmembrane</keyword>
<dbReference type="GeneID" id="81461234"/>
<feature type="region of interest" description="Disordered" evidence="6">
    <location>
        <begin position="241"/>
        <end position="331"/>
    </location>
</feature>
<sequence length="331" mass="36649">MASGQDPPNKNISWRILVGTIISIVPATICVILRFVARNVAHAGLWWDDYTIAVSLSFMAVQLLYFTNAVITKASLLFLFYRIFGVVRSFRWILWASGFLVVAYFIVCSVVSIVGCSPVSKAWNTNEPGHCIDELSFFRWNGVGNMFLDFLVLCLPIPMAWRVNTTTRQKYILTGIFLLGGFVCIVSIIRIVSFGSAVISDPTYTSVGPATWSSVEQSVGIICACLPTLRPLFRRLYGPSRAASSRGHSPAFDSQDWSSPSGRMSHCDEETRIIGFASPQQRKRRASSHELDELQSVYRSPTFDGTNERPDSQFSQTNGTNRPVSAAGSFG</sequence>
<feature type="transmembrane region" description="Helical" evidence="7">
    <location>
        <begin position="92"/>
        <end position="120"/>
    </location>
</feature>
<name>A0A9W9S6M0_9EURO</name>
<dbReference type="InterPro" id="IPR049326">
    <property type="entry name" value="Rhodopsin_dom_fungi"/>
</dbReference>
<keyword evidence="4 7" id="KW-0472">Membrane</keyword>
<protein>
    <recommendedName>
        <fullName evidence="8">Rhodopsin domain-containing protein</fullName>
    </recommendedName>
</protein>
<feature type="compositionally biased region" description="Polar residues" evidence="6">
    <location>
        <begin position="312"/>
        <end position="323"/>
    </location>
</feature>